<feature type="region of interest" description="Disordered" evidence="7">
    <location>
        <begin position="1"/>
        <end position="53"/>
    </location>
</feature>
<keyword evidence="6" id="KW-0175">Coiled coil</keyword>
<dbReference type="Proteomes" id="UP000002037">
    <property type="component" value="Unassembled WGS sequence"/>
</dbReference>
<dbReference type="PANTHER" id="PTHR31845">
    <property type="entry name" value="FINGER DOMAIN PROTEIN, PUTATIVE-RELATED"/>
    <property type="match status" value="1"/>
</dbReference>
<organism evidence="9 10">
    <name type="scientific">Candida tropicalis (strain ATCC MYA-3404 / T1)</name>
    <name type="common">Yeast</name>
    <dbReference type="NCBI Taxonomy" id="294747"/>
    <lineage>
        <taxon>Eukaryota</taxon>
        <taxon>Fungi</taxon>
        <taxon>Dikarya</taxon>
        <taxon>Ascomycota</taxon>
        <taxon>Saccharomycotina</taxon>
        <taxon>Pichiomycetes</taxon>
        <taxon>Debaryomycetaceae</taxon>
        <taxon>Candida/Lodderomyces clade</taxon>
        <taxon>Candida</taxon>
    </lineage>
</organism>
<evidence type="ECO:0000313" key="9">
    <source>
        <dbReference type="EMBL" id="EER31568.1"/>
    </source>
</evidence>
<dbReference type="InterPro" id="IPR036864">
    <property type="entry name" value="Zn2-C6_fun-type_DNA-bd_sf"/>
</dbReference>
<keyword evidence="3" id="KW-0238">DNA-binding</keyword>
<evidence type="ECO:0000256" key="1">
    <source>
        <dbReference type="ARBA" id="ARBA00004123"/>
    </source>
</evidence>
<feature type="compositionally biased region" description="Low complexity" evidence="7">
    <location>
        <begin position="799"/>
        <end position="809"/>
    </location>
</feature>
<evidence type="ECO:0000259" key="8">
    <source>
        <dbReference type="PROSITE" id="PS50048"/>
    </source>
</evidence>
<feature type="compositionally biased region" description="Low complexity" evidence="7">
    <location>
        <begin position="198"/>
        <end position="225"/>
    </location>
</feature>
<feature type="compositionally biased region" description="Low complexity" evidence="7">
    <location>
        <begin position="19"/>
        <end position="30"/>
    </location>
</feature>
<feature type="compositionally biased region" description="Polar residues" evidence="7">
    <location>
        <begin position="842"/>
        <end position="862"/>
    </location>
</feature>
<dbReference type="EMBL" id="GG692400">
    <property type="protein sequence ID" value="EER31568.1"/>
    <property type="molecule type" value="Genomic_DNA"/>
</dbReference>
<feature type="compositionally biased region" description="Basic and acidic residues" evidence="7">
    <location>
        <begin position="33"/>
        <end position="43"/>
    </location>
</feature>
<dbReference type="KEGG" id="ctp:CTRG_04350"/>
<keyword evidence="4" id="KW-0804">Transcription</keyword>
<dbReference type="PROSITE" id="PS00463">
    <property type="entry name" value="ZN2_CY6_FUNGAL_1"/>
    <property type="match status" value="1"/>
</dbReference>
<dbReference type="OrthoDB" id="4454541at2759"/>
<name>C5ME58_CANTT</name>
<dbReference type="PROSITE" id="PS50048">
    <property type="entry name" value="ZN2_CY6_FUNGAL_2"/>
    <property type="match status" value="1"/>
</dbReference>
<dbReference type="InterPro" id="IPR001138">
    <property type="entry name" value="Zn2Cys6_DnaBD"/>
</dbReference>
<dbReference type="GO" id="GO:0005634">
    <property type="term" value="C:nucleus"/>
    <property type="evidence" value="ECO:0007669"/>
    <property type="project" value="UniProtKB-SubCell"/>
</dbReference>
<dbReference type="Gene3D" id="4.10.240.10">
    <property type="entry name" value="Zn(2)-C6 fungal-type DNA-binding domain"/>
    <property type="match status" value="1"/>
</dbReference>
<feature type="coiled-coil region" evidence="6">
    <location>
        <begin position="249"/>
        <end position="312"/>
    </location>
</feature>
<feature type="region of interest" description="Disordered" evidence="7">
    <location>
        <begin position="148"/>
        <end position="245"/>
    </location>
</feature>
<dbReference type="GO" id="GO:0008270">
    <property type="term" value="F:zinc ion binding"/>
    <property type="evidence" value="ECO:0007669"/>
    <property type="project" value="InterPro"/>
</dbReference>
<dbReference type="CDD" id="cd00067">
    <property type="entry name" value="GAL4"/>
    <property type="match status" value="1"/>
</dbReference>
<proteinExistence type="predicted"/>
<evidence type="ECO:0000256" key="2">
    <source>
        <dbReference type="ARBA" id="ARBA00023015"/>
    </source>
</evidence>
<evidence type="ECO:0000256" key="4">
    <source>
        <dbReference type="ARBA" id="ARBA00023163"/>
    </source>
</evidence>
<comment type="subcellular location">
    <subcellularLocation>
        <location evidence="1">Nucleus</location>
    </subcellularLocation>
</comment>
<dbReference type="RefSeq" id="XP_002550053.1">
    <property type="nucleotide sequence ID" value="XM_002550007.1"/>
</dbReference>
<dbReference type="GO" id="GO:0000976">
    <property type="term" value="F:transcription cis-regulatory region binding"/>
    <property type="evidence" value="ECO:0007669"/>
    <property type="project" value="TreeGrafter"/>
</dbReference>
<dbReference type="GeneID" id="8296771"/>
<dbReference type="HOGENOM" id="CLU_004837_1_0_1"/>
<dbReference type="SMART" id="SM00066">
    <property type="entry name" value="GAL4"/>
    <property type="match status" value="1"/>
</dbReference>
<dbReference type="AlphaFoldDB" id="C5ME58"/>
<evidence type="ECO:0000256" key="7">
    <source>
        <dbReference type="SAM" id="MobiDB-lite"/>
    </source>
</evidence>
<feature type="region of interest" description="Disordered" evidence="7">
    <location>
        <begin position="113"/>
        <end position="133"/>
    </location>
</feature>
<keyword evidence="10" id="KW-1185">Reference proteome</keyword>
<dbReference type="InterPro" id="IPR051089">
    <property type="entry name" value="prtT"/>
</dbReference>
<dbReference type="eggNOG" id="ENOG502QRSG">
    <property type="taxonomic scope" value="Eukaryota"/>
</dbReference>
<evidence type="ECO:0000256" key="3">
    <source>
        <dbReference type="ARBA" id="ARBA00023125"/>
    </source>
</evidence>
<evidence type="ECO:0000256" key="5">
    <source>
        <dbReference type="ARBA" id="ARBA00023242"/>
    </source>
</evidence>
<dbReference type="CDD" id="cd12148">
    <property type="entry name" value="fungal_TF_MHR"/>
    <property type="match status" value="1"/>
</dbReference>
<feature type="compositionally biased region" description="Polar residues" evidence="7">
    <location>
        <begin position="182"/>
        <end position="191"/>
    </location>
</feature>
<keyword evidence="5" id="KW-0539">Nucleus</keyword>
<dbReference type="PANTHER" id="PTHR31845:SF10">
    <property type="entry name" value="ZN(II)2CYS6 TRANSCRIPTION FACTOR (EUROFUNG)"/>
    <property type="match status" value="1"/>
</dbReference>
<gene>
    <name evidence="9" type="ORF">CTRG_04350</name>
</gene>
<reference evidence="9 10" key="1">
    <citation type="journal article" date="2009" name="Nature">
        <title>Evolution of pathogenicity and sexual reproduction in eight Candida genomes.</title>
        <authorList>
            <person name="Butler G."/>
            <person name="Rasmussen M.D."/>
            <person name="Lin M.F."/>
            <person name="Santos M.A."/>
            <person name="Sakthikumar S."/>
            <person name="Munro C.A."/>
            <person name="Rheinbay E."/>
            <person name="Grabherr M."/>
            <person name="Forche A."/>
            <person name="Reedy J.L."/>
            <person name="Agrafioti I."/>
            <person name="Arnaud M.B."/>
            <person name="Bates S."/>
            <person name="Brown A.J."/>
            <person name="Brunke S."/>
            <person name="Costanzo M.C."/>
            <person name="Fitzpatrick D.A."/>
            <person name="de Groot P.W."/>
            <person name="Harris D."/>
            <person name="Hoyer L.L."/>
            <person name="Hube B."/>
            <person name="Klis F.M."/>
            <person name="Kodira C."/>
            <person name="Lennard N."/>
            <person name="Logue M.E."/>
            <person name="Martin R."/>
            <person name="Neiman A.M."/>
            <person name="Nikolaou E."/>
            <person name="Quail M.A."/>
            <person name="Quinn J."/>
            <person name="Santos M.C."/>
            <person name="Schmitzberger F.F."/>
            <person name="Sherlock G."/>
            <person name="Shah P."/>
            <person name="Silverstein K.A."/>
            <person name="Skrzypek M.S."/>
            <person name="Soll D."/>
            <person name="Staggs R."/>
            <person name="Stansfield I."/>
            <person name="Stumpf M.P."/>
            <person name="Sudbery P.E."/>
            <person name="Srikantha T."/>
            <person name="Zeng Q."/>
            <person name="Berman J."/>
            <person name="Berriman M."/>
            <person name="Heitman J."/>
            <person name="Gow N.A."/>
            <person name="Lorenz M.C."/>
            <person name="Birren B.W."/>
            <person name="Kellis M."/>
            <person name="Cuomo C.A."/>
        </authorList>
    </citation>
    <scope>NUCLEOTIDE SEQUENCE [LARGE SCALE GENOMIC DNA]</scope>
    <source>
        <strain evidence="10">ATCC MYA-3404 / T1</strain>
    </source>
</reference>
<feature type="region of interest" description="Disordered" evidence="7">
    <location>
        <begin position="793"/>
        <end position="862"/>
    </location>
</feature>
<feature type="compositionally biased region" description="Low complexity" evidence="7">
    <location>
        <begin position="149"/>
        <end position="169"/>
    </location>
</feature>
<dbReference type="VEuPathDB" id="FungiDB:CTRG_04350"/>
<keyword evidence="2" id="KW-0805">Transcription regulation</keyword>
<protein>
    <recommendedName>
        <fullName evidence="8">Zn(2)-C6 fungal-type domain-containing protein</fullName>
    </recommendedName>
</protein>
<evidence type="ECO:0000256" key="6">
    <source>
        <dbReference type="SAM" id="Coils"/>
    </source>
</evidence>
<feature type="compositionally biased region" description="Polar residues" evidence="7">
    <location>
        <begin position="8"/>
        <end position="18"/>
    </location>
</feature>
<dbReference type="SUPFAM" id="SSF57701">
    <property type="entry name" value="Zn2/Cys6 DNA-binding domain"/>
    <property type="match status" value="1"/>
</dbReference>
<feature type="coiled-coil region" evidence="6">
    <location>
        <begin position="750"/>
        <end position="777"/>
    </location>
</feature>
<dbReference type="STRING" id="294747.C5ME58"/>
<feature type="domain" description="Zn(2)-C6 fungal-type" evidence="8">
    <location>
        <begin position="54"/>
        <end position="89"/>
    </location>
</feature>
<accession>C5ME58</accession>
<dbReference type="GO" id="GO:0000981">
    <property type="term" value="F:DNA-binding transcription factor activity, RNA polymerase II-specific"/>
    <property type="evidence" value="ECO:0007669"/>
    <property type="project" value="InterPro"/>
</dbReference>
<sequence>MSLVKDSTPVQHSSSLNDTSASLLKRSTSTKLKKSESESEVSNKKPKVTRRSVACKSCHSLKVKCSPSDPKNPASPCIRCVNAGRRCDIDLNQTRKRRKKAEILEARRLAELQQHHESEEDDHDGSYEQEQPQQPLPTLAIAPMAGFLSAPDSTSSSAMQSAIQSSVQSTIQSPSRFDLIPSSISRSQAGSTIPPVPSNLNPNSSSSQSPPLIQQQVKQQSPASQLSSPHNGNYVGEESASPGSKDSEIIQLKQRIKFLESQLATKSQVNRLRNVETTSDGQSPPFVSKFDLESEINTLAESSAKLTDLTNQLNESASRRIQLVSAKEPVDLISKGIISAEEAQERLILYREKIYVQHPVIEIPDNISALDLSRSQPFLFNSIMSATNLRSQYSSIDTALAIDNEAIKSIAVEVMVVGTKSVELVKSFLVLCLYYNSPELFRQRRYHMLNTICVSLLHDLGIFARPIYSFNQSEGTVRQETPTAEKMNDEYRSLVLITYFSTVSICIVLRRSIYVKWTPYVEECCSILENSSEEKYNRIALFARMNYMLEKIHNLIHSSDVSERTSNAARYVIQELQKSLLEVKQNIRPNQYALMSYYYSIEAYLHEPILSEVFSNENELDTKAVKSLCICTTSCLNALDEYSKLTPEDISLMPFSFGSRVMYTIGMLLRLRYLILSLPSHIDKELVPKRAVTTIQNVSRLVERANILNPTNHYLTKMRLVLQLFIQTYATQVLDLLRKNGSTPQNFKPNDSEVRQLRALAKEYNDVRENRNSLVSDTRESEPLDVLSYAASFRRDNNNDNNNNNNNNNRSNGIYNGSPGLQKCASEEESRRKSVHYPNFGSVGNSPNTPASTPAPNSFLNGQSLQQIPQVPVPPQLQSRPSAQFHQFGDVVQPTNFQNPEFRSLRLPSISNSLNVNNLANPDQLENSYHVLNDEFWSNLLSNDSTTDKINFTSNNFNGNSINDDVFFMN</sequence>
<evidence type="ECO:0000313" key="10">
    <source>
        <dbReference type="Proteomes" id="UP000002037"/>
    </source>
</evidence>